<dbReference type="GO" id="GO:0071555">
    <property type="term" value="P:cell wall organization"/>
    <property type="evidence" value="ECO:0007669"/>
    <property type="project" value="UniProtKB-KW"/>
</dbReference>
<keyword evidence="8" id="KW-0808">Transferase</keyword>
<reference evidence="22 23" key="1">
    <citation type="journal article" date="2015" name="Genome Announc.">
        <title>Genomes of Geoalkalibacter ferrihydriticus Z-0531T and Geoalkalibacter subterraneus Red1T, Two Haloalkaliphilic Metal-Reducing Deltaproteobacteria.</title>
        <authorList>
            <person name="Badalamenti J.P."/>
            <person name="Krajmalnik-Brown R."/>
            <person name="Torres C.I."/>
            <person name="Bond D.R."/>
        </authorList>
    </citation>
    <scope>NUCLEOTIDE SEQUENCE [LARGE SCALE GENOMIC DNA]</scope>
    <source>
        <strain evidence="22 23">Red1</strain>
    </source>
</reference>
<dbReference type="Gene3D" id="3.40.710.10">
    <property type="entry name" value="DD-peptidase/beta-lactamase superfamily"/>
    <property type="match status" value="2"/>
</dbReference>
<evidence type="ECO:0000313" key="23">
    <source>
        <dbReference type="Proteomes" id="UP000035036"/>
    </source>
</evidence>
<evidence type="ECO:0000256" key="3">
    <source>
        <dbReference type="ARBA" id="ARBA00007090"/>
    </source>
</evidence>
<dbReference type="GO" id="GO:0030288">
    <property type="term" value="C:outer membrane-bounded periplasmic space"/>
    <property type="evidence" value="ECO:0007669"/>
    <property type="project" value="TreeGrafter"/>
</dbReference>
<dbReference type="FunFam" id="1.10.3810.10:FF:000003">
    <property type="entry name" value="Penicillin-binding protein 1a"/>
    <property type="match status" value="1"/>
</dbReference>
<comment type="similarity">
    <text evidence="4">In the N-terminal section; belongs to the glycosyltransferase 51 family.</text>
</comment>
<dbReference type="SUPFAM" id="SSF53955">
    <property type="entry name" value="Lysozyme-like"/>
    <property type="match status" value="1"/>
</dbReference>
<keyword evidence="9" id="KW-0812">Transmembrane</keyword>
<comment type="subcellular location">
    <subcellularLocation>
        <location evidence="1">Membrane</location>
    </subcellularLocation>
</comment>
<keyword evidence="23" id="KW-1185">Reference proteome</keyword>
<evidence type="ECO:0000313" key="22">
    <source>
        <dbReference type="EMBL" id="AJF05299.1"/>
    </source>
</evidence>
<evidence type="ECO:0000256" key="7">
    <source>
        <dbReference type="ARBA" id="ARBA00022676"/>
    </source>
</evidence>
<keyword evidence="14" id="KW-0472">Membrane</keyword>
<evidence type="ECO:0000256" key="8">
    <source>
        <dbReference type="ARBA" id="ARBA00022679"/>
    </source>
</evidence>
<dbReference type="GO" id="GO:0009252">
    <property type="term" value="P:peptidoglycan biosynthetic process"/>
    <property type="evidence" value="ECO:0007669"/>
    <property type="project" value="UniProtKB-UniPathway"/>
</dbReference>
<dbReference type="GO" id="GO:0008658">
    <property type="term" value="F:penicillin binding"/>
    <property type="evidence" value="ECO:0007669"/>
    <property type="project" value="InterPro"/>
</dbReference>
<evidence type="ECO:0000256" key="10">
    <source>
        <dbReference type="ARBA" id="ARBA00022801"/>
    </source>
</evidence>
<protein>
    <recommendedName>
        <fullName evidence="17">peptidoglycan glycosyltransferase</fullName>
        <ecNumber evidence="17">2.4.99.28</ecNumber>
    </recommendedName>
</protein>
<evidence type="ECO:0000256" key="15">
    <source>
        <dbReference type="ARBA" id="ARBA00023268"/>
    </source>
</evidence>
<accession>A0A0B5FKV4</accession>
<evidence type="ECO:0000259" key="20">
    <source>
        <dbReference type="Pfam" id="PF00905"/>
    </source>
</evidence>
<evidence type="ECO:0000256" key="11">
    <source>
        <dbReference type="ARBA" id="ARBA00022960"/>
    </source>
</evidence>
<proteinExistence type="inferred from homology"/>
<keyword evidence="6" id="KW-0645">Protease</keyword>
<evidence type="ECO:0000256" key="12">
    <source>
        <dbReference type="ARBA" id="ARBA00022984"/>
    </source>
</evidence>
<dbReference type="KEGG" id="gsb:GSUB_00060"/>
<evidence type="ECO:0000256" key="19">
    <source>
        <dbReference type="ARBA" id="ARBA00060592"/>
    </source>
</evidence>
<feature type="domain" description="Penicillin-binding protein transpeptidase" evidence="20">
    <location>
        <begin position="442"/>
        <end position="699"/>
    </location>
</feature>
<evidence type="ECO:0000256" key="16">
    <source>
        <dbReference type="ARBA" id="ARBA00023316"/>
    </source>
</evidence>
<evidence type="ECO:0000256" key="9">
    <source>
        <dbReference type="ARBA" id="ARBA00022692"/>
    </source>
</evidence>
<evidence type="ECO:0000256" key="2">
    <source>
        <dbReference type="ARBA" id="ARBA00004752"/>
    </source>
</evidence>
<dbReference type="GO" id="GO:0008360">
    <property type="term" value="P:regulation of cell shape"/>
    <property type="evidence" value="ECO:0007669"/>
    <property type="project" value="UniProtKB-KW"/>
</dbReference>
<keyword evidence="12" id="KW-0573">Peptidoglycan synthesis</keyword>
<dbReference type="PANTHER" id="PTHR32282">
    <property type="entry name" value="BINDING PROTEIN TRANSPEPTIDASE, PUTATIVE-RELATED"/>
    <property type="match status" value="1"/>
</dbReference>
<comment type="catalytic activity">
    <reaction evidence="18">
        <text>[GlcNAc-(1-&gt;4)-Mur2Ac(oyl-L-Ala-gamma-D-Glu-L-Lys-D-Ala-D-Ala)](n)-di-trans,octa-cis-undecaprenyl diphosphate + beta-D-GlcNAc-(1-&gt;4)-Mur2Ac(oyl-L-Ala-gamma-D-Glu-L-Lys-D-Ala-D-Ala)-di-trans,octa-cis-undecaprenyl diphosphate = [GlcNAc-(1-&gt;4)-Mur2Ac(oyl-L-Ala-gamma-D-Glu-L-Lys-D-Ala-D-Ala)](n+1)-di-trans,octa-cis-undecaprenyl diphosphate + di-trans,octa-cis-undecaprenyl diphosphate + H(+)</text>
        <dbReference type="Rhea" id="RHEA:23708"/>
        <dbReference type="Rhea" id="RHEA-COMP:9602"/>
        <dbReference type="Rhea" id="RHEA-COMP:9603"/>
        <dbReference type="ChEBI" id="CHEBI:15378"/>
        <dbReference type="ChEBI" id="CHEBI:58405"/>
        <dbReference type="ChEBI" id="CHEBI:60033"/>
        <dbReference type="ChEBI" id="CHEBI:78435"/>
        <dbReference type="EC" id="2.4.99.28"/>
    </reaction>
</comment>
<organism evidence="22 23">
    <name type="scientific">Geoalkalibacter subterraneus</name>
    <dbReference type="NCBI Taxonomy" id="483547"/>
    <lineage>
        <taxon>Bacteria</taxon>
        <taxon>Pseudomonadati</taxon>
        <taxon>Thermodesulfobacteriota</taxon>
        <taxon>Desulfuromonadia</taxon>
        <taxon>Desulfuromonadales</taxon>
        <taxon>Geoalkalibacteraceae</taxon>
        <taxon>Geoalkalibacter</taxon>
    </lineage>
</organism>
<dbReference type="GO" id="GO:0004180">
    <property type="term" value="F:carboxypeptidase activity"/>
    <property type="evidence" value="ECO:0007669"/>
    <property type="project" value="UniProtKB-KW"/>
</dbReference>
<keyword evidence="13" id="KW-1133">Transmembrane helix</keyword>
<dbReference type="RefSeq" id="WP_040198540.1">
    <property type="nucleotide sequence ID" value="NZ_CP010311.1"/>
</dbReference>
<evidence type="ECO:0000259" key="21">
    <source>
        <dbReference type="Pfam" id="PF00912"/>
    </source>
</evidence>
<dbReference type="Pfam" id="PF00912">
    <property type="entry name" value="Transgly"/>
    <property type="match status" value="1"/>
</dbReference>
<keyword evidence="16" id="KW-0961">Cell wall biogenesis/degradation</keyword>
<keyword evidence="10" id="KW-0378">Hydrolase</keyword>
<keyword evidence="15" id="KW-0511">Multifunctional enzyme</keyword>
<dbReference type="InterPro" id="IPR050396">
    <property type="entry name" value="Glycosyltr_51/Transpeptidase"/>
</dbReference>
<dbReference type="STRING" id="483547.GSUB_00060"/>
<comment type="similarity">
    <text evidence="3">In the C-terminal section; belongs to the transpeptidase family.</text>
</comment>
<dbReference type="OrthoDB" id="9766909at2"/>
<dbReference type="EMBL" id="CP010311">
    <property type="protein sequence ID" value="AJF05299.1"/>
    <property type="molecule type" value="Genomic_DNA"/>
</dbReference>
<dbReference type="InterPro" id="IPR001264">
    <property type="entry name" value="Glyco_trans_51"/>
</dbReference>
<dbReference type="UniPathway" id="UPA00219"/>
<gene>
    <name evidence="22" type="ORF">GSUB_00060</name>
</gene>
<dbReference type="PANTHER" id="PTHR32282:SF27">
    <property type="entry name" value="PENICILLIN-BINDING PROTEIN 1A"/>
    <property type="match status" value="1"/>
</dbReference>
<feature type="domain" description="Glycosyl transferase family 51" evidence="21">
    <location>
        <begin position="58"/>
        <end position="232"/>
    </location>
</feature>
<dbReference type="Gene3D" id="1.10.3810.10">
    <property type="entry name" value="Biosynthetic peptidoglycan transglycosylase-like"/>
    <property type="match status" value="1"/>
</dbReference>
<keyword evidence="5" id="KW-0121">Carboxypeptidase</keyword>
<dbReference type="InterPro" id="IPR012338">
    <property type="entry name" value="Beta-lactam/transpept-like"/>
</dbReference>
<evidence type="ECO:0000256" key="6">
    <source>
        <dbReference type="ARBA" id="ARBA00022670"/>
    </source>
</evidence>
<evidence type="ECO:0000256" key="13">
    <source>
        <dbReference type="ARBA" id="ARBA00022989"/>
    </source>
</evidence>
<keyword evidence="7" id="KW-0328">Glycosyltransferase</keyword>
<dbReference type="InterPro" id="IPR023346">
    <property type="entry name" value="Lysozyme-like_dom_sf"/>
</dbReference>
<evidence type="ECO:0000256" key="14">
    <source>
        <dbReference type="ARBA" id="ARBA00023136"/>
    </source>
</evidence>
<evidence type="ECO:0000256" key="18">
    <source>
        <dbReference type="ARBA" id="ARBA00049902"/>
    </source>
</evidence>
<evidence type="ECO:0000256" key="5">
    <source>
        <dbReference type="ARBA" id="ARBA00022645"/>
    </source>
</evidence>
<dbReference type="AlphaFoldDB" id="A0A0B5FKV4"/>
<dbReference type="Pfam" id="PF00905">
    <property type="entry name" value="Transpeptidase"/>
    <property type="match status" value="1"/>
</dbReference>
<dbReference type="InterPro" id="IPR001460">
    <property type="entry name" value="PCN-bd_Tpept"/>
</dbReference>
<comment type="pathway">
    <text evidence="19">Glycan biosynthesis.</text>
</comment>
<dbReference type="NCBIfam" id="TIGR02074">
    <property type="entry name" value="PBP_1a_fam"/>
    <property type="match status" value="1"/>
</dbReference>
<dbReference type="GO" id="GO:0006508">
    <property type="term" value="P:proteolysis"/>
    <property type="evidence" value="ECO:0007669"/>
    <property type="project" value="UniProtKB-KW"/>
</dbReference>
<evidence type="ECO:0000256" key="4">
    <source>
        <dbReference type="ARBA" id="ARBA00007739"/>
    </source>
</evidence>
<dbReference type="InterPro" id="IPR036950">
    <property type="entry name" value="PBP_transglycosylase"/>
</dbReference>
<comment type="pathway">
    <text evidence="2">Cell wall biogenesis; peptidoglycan biosynthesis.</text>
</comment>
<name>A0A0B5FKV4_9BACT</name>
<dbReference type="SUPFAM" id="SSF56601">
    <property type="entry name" value="beta-lactamase/transpeptidase-like"/>
    <property type="match status" value="1"/>
</dbReference>
<dbReference type="EC" id="2.4.99.28" evidence="17"/>
<dbReference type="GO" id="GO:0008955">
    <property type="term" value="F:peptidoglycan glycosyltransferase activity"/>
    <property type="evidence" value="ECO:0007669"/>
    <property type="project" value="UniProtKB-EC"/>
</dbReference>
<keyword evidence="11" id="KW-0133">Cell shape</keyword>
<evidence type="ECO:0000256" key="1">
    <source>
        <dbReference type="ARBA" id="ARBA00004370"/>
    </source>
</evidence>
<sequence length="801" mass="88638">MSLRPVVKYIALALAAAILIPAVALVGAYYYVSASLPKVDTLSDYRPPVITRVYSSNGEIIAEYFKERRIVVPVERMPRQLIQAFVAAEDANFFQHEGIDLPSIARAALKNLRAGGIVQGGSTITQQVAKSLLLTPERKFSRKFKEAILAWRMEQRLSKEGILYLYLNQIYLGHGAYGVQAAAENYYNKDVKDLTLAECAMLAGLPQAPSRYSPYRNFERAKVRQQYVLERMVKEGFIDAAQAVQAFEQAIEIHPRENRYIRDAAYFTEQVRRYLENRFGEEVLYTQGLEVHTSMDLDQQLAAQTAVRENLRAHDKRRGFRGPLDILTEEQVGDFLDEQMNGTFADGLAAVTEPVRAVVTGSTKSTVKLRLGRWQAVFDKQQAKWAGSIEVVPADAAPSGNVDGGKTRLPLGSIVEVRLISSEEPEEGALRVELEQPPLAQGALVAMDPKTGLVTAMVGGADFSQSQFNRAVQAQRLPGSAIKPIIFAAALDKGYTPATMILDNPLIYREQAESGELNVWKPKNYENKFHGMTTLREALAHSRNVVTVKILEDIGVGYAINYARKLGIESPLARDLTLALGSSAVTPMEMATAFSVFANGGVRVSPAYIKRIEDRDGRVLESIDPADFSQGLQADQRLLRQEPVRVISPETAYLTTNLMESVVQEGTGWRARSLGRPVAGKTGTTNDLKDAWFVGYVPQLLAVSWVGYDQERPLGRQETGSRAAAPAWVEFMQSALREVAPRHFTVPDSIEFAPIDPKNGLLAVEDAPDLYIEAFAPGTAPTSYSMDKEKPRAEDFFRLDL</sequence>
<dbReference type="GO" id="GO:0016020">
    <property type="term" value="C:membrane"/>
    <property type="evidence" value="ECO:0007669"/>
    <property type="project" value="UniProtKB-SubCell"/>
</dbReference>
<dbReference type="HOGENOM" id="CLU_006354_2_4_7"/>
<evidence type="ECO:0000256" key="17">
    <source>
        <dbReference type="ARBA" id="ARBA00044770"/>
    </source>
</evidence>
<dbReference type="Proteomes" id="UP000035036">
    <property type="component" value="Chromosome"/>
</dbReference>